<dbReference type="OrthoDB" id="9812625at2"/>
<evidence type="ECO:0000313" key="8">
    <source>
        <dbReference type="Proteomes" id="UP000026923"/>
    </source>
</evidence>
<evidence type="ECO:0000313" key="7">
    <source>
        <dbReference type="EMBL" id="EWC42436.1"/>
    </source>
</evidence>
<dbReference type="AlphaFoldDB" id="A0A061JRS5"/>
<dbReference type="InterPro" id="IPR010102">
    <property type="entry name" value="Succ_semiAld_DH"/>
</dbReference>
<evidence type="ECO:0000259" key="6">
    <source>
        <dbReference type="Pfam" id="PF00171"/>
    </source>
</evidence>
<dbReference type="FunFam" id="3.40.309.10:FF:000004">
    <property type="entry name" value="Succinate-semialdehyde dehydrogenase I"/>
    <property type="match status" value="1"/>
</dbReference>
<dbReference type="Proteomes" id="UP000026923">
    <property type="component" value="Unassembled WGS sequence"/>
</dbReference>
<dbReference type="InterPro" id="IPR016163">
    <property type="entry name" value="Ald_DH_C"/>
</dbReference>
<organism evidence="7 8">
    <name type="scientific">Stutzerimonas stutzeri KOS6</name>
    <dbReference type="NCBI Taxonomy" id="1218352"/>
    <lineage>
        <taxon>Bacteria</taxon>
        <taxon>Pseudomonadati</taxon>
        <taxon>Pseudomonadota</taxon>
        <taxon>Gammaproteobacteria</taxon>
        <taxon>Pseudomonadales</taxon>
        <taxon>Pseudomonadaceae</taxon>
        <taxon>Stutzerimonas</taxon>
    </lineage>
</organism>
<feature type="domain" description="Aldehyde dehydrogenase" evidence="6">
    <location>
        <begin position="19"/>
        <end position="478"/>
    </location>
</feature>
<evidence type="ECO:0000256" key="3">
    <source>
        <dbReference type="ARBA" id="ARBA00023002"/>
    </source>
</evidence>
<keyword evidence="2" id="KW-0521">NADP</keyword>
<dbReference type="NCBIfam" id="TIGR01780">
    <property type="entry name" value="SSADH"/>
    <property type="match status" value="1"/>
</dbReference>
<dbReference type="InterPro" id="IPR015590">
    <property type="entry name" value="Aldehyde_DH_dom"/>
</dbReference>
<dbReference type="PANTHER" id="PTHR43353">
    <property type="entry name" value="SUCCINATE-SEMIALDEHYDE DEHYDROGENASE, MITOCHONDRIAL"/>
    <property type="match status" value="1"/>
</dbReference>
<dbReference type="InterPro" id="IPR050740">
    <property type="entry name" value="Aldehyde_DH_Superfamily"/>
</dbReference>
<dbReference type="FunFam" id="3.40.605.10:FF:000005">
    <property type="entry name" value="Succinate-semialdehyde dehydrogenase I"/>
    <property type="match status" value="1"/>
</dbReference>
<name>A0A061JRS5_STUST</name>
<dbReference type="CDD" id="cd07103">
    <property type="entry name" value="ALDH_F5_SSADH_GabD"/>
    <property type="match status" value="1"/>
</dbReference>
<dbReference type="EMBL" id="AMCZ02000004">
    <property type="protein sequence ID" value="EWC42436.1"/>
    <property type="molecule type" value="Genomic_DNA"/>
</dbReference>
<dbReference type="Gene3D" id="3.40.309.10">
    <property type="entry name" value="Aldehyde Dehydrogenase, Chain A, domain 2"/>
    <property type="match status" value="1"/>
</dbReference>
<keyword evidence="3 5" id="KW-0560">Oxidoreductase</keyword>
<dbReference type="SUPFAM" id="SSF53720">
    <property type="entry name" value="ALDH-like"/>
    <property type="match status" value="1"/>
</dbReference>
<accession>A0A061JRS5</accession>
<comment type="caution">
    <text evidence="7">The sequence shown here is derived from an EMBL/GenBank/DDBJ whole genome shotgun (WGS) entry which is preliminary data.</text>
</comment>
<proteinExistence type="inferred from homology"/>
<evidence type="ECO:0000256" key="1">
    <source>
        <dbReference type="ARBA" id="ARBA00009986"/>
    </source>
</evidence>
<dbReference type="PANTHER" id="PTHR43353:SF5">
    <property type="entry name" value="SUCCINATE-SEMIALDEHYDE DEHYDROGENASE, MITOCHONDRIAL"/>
    <property type="match status" value="1"/>
</dbReference>
<gene>
    <name evidence="7" type="primary">gabD</name>
    <name evidence="7" type="ORF">B597_005455</name>
</gene>
<evidence type="ECO:0000256" key="2">
    <source>
        <dbReference type="ARBA" id="ARBA00022857"/>
    </source>
</evidence>
<dbReference type="InterPro" id="IPR016162">
    <property type="entry name" value="Ald_DH_N"/>
</dbReference>
<dbReference type="Gene3D" id="3.40.605.10">
    <property type="entry name" value="Aldehyde Dehydrogenase, Chain A, domain 1"/>
    <property type="match status" value="1"/>
</dbReference>
<comment type="similarity">
    <text evidence="1 5">Belongs to the aldehyde dehydrogenase family.</text>
</comment>
<dbReference type="PROSITE" id="PS00687">
    <property type="entry name" value="ALDEHYDE_DEHYDR_GLU"/>
    <property type="match status" value="1"/>
</dbReference>
<dbReference type="GO" id="GO:0009450">
    <property type="term" value="P:gamma-aminobutyric acid catabolic process"/>
    <property type="evidence" value="ECO:0007669"/>
    <property type="project" value="InterPro"/>
</dbReference>
<protein>
    <submittedName>
        <fullName evidence="7">Succinate-semialdehyde dehdyrogenase</fullName>
        <ecNumber evidence="7">1.2.1.16</ecNumber>
    </submittedName>
</protein>
<sequence>MKLNDSSLLRQQAYVDGQWINAEDGARFAVRNPADNSVIVEVASVGVRETRSAIEAAEKAWPAWRDKTAKERAAILRRWFELIMANQEDLARLLSWEQGKPLAESRGEIAYGASFIEWFAEEAKRVYGDVIPHDKQGRRLVVIKQPIGVVAAITPWNFPNAMITRKAGPALAAGCTVVLKPASETPLSALALAELGERAGIPAGVFNVVPGTNSRAIGGELTGNPKVRKLSFTGSTGIGKLLMAQCAESIKKVSLELGGNAPFIVFDDADLDAAVQGALGSKFRNTGQTCVCTNRVLVQAGVYDEFAKRLTAAVAAMKVAPATDAGAQQGPLINEKAVAKVVEHIEDAVSKGARVLTGGKPHALGGSFFEPTVLADVTPQMLVARDETFGPLAPIFRFDTEAEAIAMANDTEFGLASYVYTQNLGRAWRVSEALEYGMVGVNEGLISTEVAPFGGIKQSGLGREGSHYGIDDYIEQKYMCLGIG</sequence>
<reference evidence="7 8" key="1">
    <citation type="journal article" date="2013" name="Genome Announc.">
        <title>Draft Genome of the Nitrogen-Fixing Bacterium Pseudomonas stutzeri Strain KOS6 Isolated from Industrial Hydrocarbon Sludge.</title>
        <authorList>
            <person name="Grigoryeva T.V."/>
            <person name="Laikov A.V."/>
            <person name="Naumova R.P."/>
            <person name="Manolov A.I."/>
            <person name="Larin A.K."/>
            <person name="Karpova I.Y."/>
            <person name="Semashko T.A."/>
            <person name="Alexeev D.G."/>
            <person name="Kostryukova E.S."/>
            <person name="Muller R."/>
            <person name="Govorun V.M."/>
        </authorList>
    </citation>
    <scope>NUCLEOTIDE SEQUENCE [LARGE SCALE GENOMIC DNA]</scope>
    <source>
        <strain evidence="7 8">KOS6</strain>
    </source>
</reference>
<dbReference type="InterPro" id="IPR016160">
    <property type="entry name" value="Ald_DH_CS_CYS"/>
</dbReference>
<dbReference type="InterPro" id="IPR029510">
    <property type="entry name" value="Ald_DH_CS_GLU"/>
</dbReference>
<feature type="active site" evidence="4">
    <location>
        <position position="256"/>
    </location>
</feature>
<dbReference type="Pfam" id="PF00171">
    <property type="entry name" value="Aldedh"/>
    <property type="match status" value="1"/>
</dbReference>
<dbReference type="GO" id="GO:0005829">
    <property type="term" value="C:cytosol"/>
    <property type="evidence" value="ECO:0007669"/>
    <property type="project" value="TreeGrafter"/>
</dbReference>
<dbReference type="GO" id="GO:0004777">
    <property type="term" value="F:succinate-semialdehyde dehydrogenase (NAD+) activity"/>
    <property type="evidence" value="ECO:0007669"/>
    <property type="project" value="TreeGrafter"/>
</dbReference>
<evidence type="ECO:0000256" key="5">
    <source>
        <dbReference type="RuleBase" id="RU003345"/>
    </source>
</evidence>
<evidence type="ECO:0000256" key="4">
    <source>
        <dbReference type="PROSITE-ProRule" id="PRU10007"/>
    </source>
</evidence>
<dbReference type="InterPro" id="IPR016161">
    <property type="entry name" value="Ald_DH/histidinol_DH"/>
</dbReference>
<dbReference type="PROSITE" id="PS00070">
    <property type="entry name" value="ALDEHYDE_DEHYDR_CYS"/>
    <property type="match status" value="1"/>
</dbReference>
<dbReference type="eggNOG" id="COG1012">
    <property type="taxonomic scope" value="Bacteria"/>
</dbReference>
<dbReference type="EC" id="1.2.1.16" evidence="7"/>
<dbReference type="HOGENOM" id="CLU_005391_0_0_6"/>
<dbReference type="RefSeq" id="WP_003291944.1">
    <property type="nucleotide sequence ID" value="NZ_KK020676.1"/>
</dbReference>